<dbReference type="Gene3D" id="3.50.50.60">
    <property type="entry name" value="FAD/NAD(P)-binding domain"/>
    <property type="match status" value="1"/>
</dbReference>
<evidence type="ECO:0000256" key="1">
    <source>
        <dbReference type="ARBA" id="ARBA00001974"/>
    </source>
</evidence>
<evidence type="ECO:0000256" key="7">
    <source>
        <dbReference type="ARBA" id="ARBA00022642"/>
    </source>
</evidence>
<dbReference type="AlphaFoldDB" id="A0A4Y7WIB2"/>
<evidence type="ECO:0000256" key="2">
    <source>
        <dbReference type="ARBA" id="ARBA00004950"/>
    </source>
</evidence>
<dbReference type="GO" id="GO:0034628">
    <property type="term" value="P:'de novo' NAD+ biosynthetic process from L-aspartate"/>
    <property type="evidence" value="ECO:0007669"/>
    <property type="project" value="TreeGrafter"/>
</dbReference>
<dbReference type="InterPro" id="IPR037099">
    <property type="entry name" value="Fum_R/Succ_DH_flav-like_C_sf"/>
</dbReference>
<dbReference type="PANTHER" id="PTHR42716">
    <property type="entry name" value="L-ASPARTATE OXIDASE"/>
    <property type="match status" value="1"/>
</dbReference>
<comment type="pathway">
    <text evidence="2 12">Cofactor biosynthesis; NAD(+) biosynthesis; iminoaspartate from L-aspartate (oxidase route): step 1/1.</text>
</comment>
<organism evidence="15 16">
    <name type="scientific">Shouchella lehensis</name>
    <dbReference type="NCBI Taxonomy" id="300825"/>
    <lineage>
        <taxon>Bacteria</taxon>
        <taxon>Bacillati</taxon>
        <taxon>Bacillota</taxon>
        <taxon>Bacilli</taxon>
        <taxon>Bacillales</taxon>
        <taxon>Bacillaceae</taxon>
        <taxon>Shouchella</taxon>
    </lineage>
</organism>
<evidence type="ECO:0000256" key="6">
    <source>
        <dbReference type="ARBA" id="ARBA00022630"/>
    </source>
</evidence>
<evidence type="ECO:0000256" key="9">
    <source>
        <dbReference type="ARBA" id="ARBA00023002"/>
    </source>
</evidence>
<dbReference type="SUPFAM" id="SSF56425">
    <property type="entry name" value="Succinate dehydrogenase/fumarate reductase flavoprotein, catalytic domain"/>
    <property type="match status" value="1"/>
</dbReference>
<evidence type="ECO:0000259" key="13">
    <source>
        <dbReference type="Pfam" id="PF00890"/>
    </source>
</evidence>
<dbReference type="PRINTS" id="PR00368">
    <property type="entry name" value="FADPNR"/>
</dbReference>
<evidence type="ECO:0000256" key="4">
    <source>
        <dbReference type="ARBA" id="ARBA00012173"/>
    </source>
</evidence>
<accession>A0A4Y7WIB2</accession>
<sequence length="530" mass="58885">MCFLLFYVNIGDKTSVYLHRQEVHLKTVIIIGSGIASLVAAHKLADHLNVIIFTKSAYIESNSASAQGGIAAALDKEDHPIYHFQDTLHAGKGVNDEWLVKSITEKASYLIHELEEMGVSFDKQDGYYALGREGAHQKSRIVHVKDQTGKTIVETLWERVAPRVTVYEHAEVTGLIKKGSVVTGICTLEGEWQADFVVMATGGVGQLFEVNSNSPTATGEGMFLAYQAGAVLKDLEYIQFHPTILKGKHSILMSEAVRGEGGYLVNGKQERLLGRYPQGDLEGRDLVSAVLHEAMLQGEAIYLDVRHLDYFSTRFPFLYQACIREGIDPAKKPIPVAPGAHFICGGVEVDQVGRTAVEQLYAIGEVACSGAHGANRLASNSLLEAIYFATACADHLVSESKKAPIVQLDDTSSLVRIDPQEHLLPKREELQQRMMHQVGIKRSQQELHEMLEWFDVYRRQPASCKQSIEDKGMFEVATFITRAALTREESRGTHQRSDFFATSSFWKERTIRFCSGKMSVVNQGGFCEHH</sequence>
<dbReference type="InterPro" id="IPR003953">
    <property type="entry name" value="FAD-dep_OxRdtase_2_FAD-bd"/>
</dbReference>
<keyword evidence="8 12" id="KW-0274">FAD</keyword>
<dbReference type="Pfam" id="PF00890">
    <property type="entry name" value="FAD_binding_2"/>
    <property type="match status" value="1"/>
</dbReference>
<dbReference type="UniPathway" id="UPA00253">
    <property type="reaction ID" value="UER00326"/>
</dbReference>
<keyword evidence="6 12" id="KW-0285">Flavoprotein</keyword>
<dbReference type="EC" id="1.4.3.16" evidence="4 11"/>
<dbReference type="Pfam" id="PF02910">
    <property type="entry name" value="Succ_DH_flav_C"/>
    <property type="match status" value="1"/>
</dbReference>
<comment type="function">
    <text evidence="12">Catalyzes the oxidation of L-aspartate to iminoaspartate.</text>
</comment>
<evidence type="ECO:0000313" key="15">
    <source>
        <dbReference type="EMBL" id="TES47984.1"/>
    </source>
</evidence>
<dbReference type="SUPFAM" id="SSF46977">
    <property type="entry name" value="Succinate dehydrogenase/fumarate reductase flavoprotein C-terminal domain"/>
    <property type="match status" value="1"/>
</dbReference>
<dbReference type="NCBIfam" id="TIGR00551">
    <property type="entry name" value="nadB"/>
    <property type="match status" value="1"/>
</dbReference>
<dbReference type="GO" id="GO:0008734">
    <property type="term" value="F:L-aspartate oxidase activity"/>
    <property type="evidence" value="ECO:0007669"/>
    <property type="project" value="UniProtKB-UniRule"/>
</dbReference>
<proteinExistence type="inferred from homology"/>
<evidence type="ECO:0000256" key="8">
    <source>
        <dbReference type="ARBA" id="ARBA00022827"/>
    </source>
</evidence>
<comment type="caution">
    <text evidence="15">The sequence shown here is derived from an EMBL/GenBank/DDBJ whole genome shotgun (WGS) entry which is preliminary data.</text>
</comment>
<comment type="catalytic activity">
    <reaction evidence="10">
        <text>L-aspartate + O2 = iminosuccinate + H2O2</text>
        <dbReference type="Rhea" id="RHEA:25876"/>
        <dbReference type="ChEBI" id="CHEBI:15379"/>
        <dbReference type="ChEBI" id="CHEBI:16240"/>
        <dbReference type="ChEBI" id="CHEBI:29991"/>
        <dbReference type="ChEBI" id="CHEBI:77875"/>
        <dbReference type="EC" id="1.4.3.16"/>
    </reaction>
    <physiologicalReaction direction="left-to-right" evidence="10">
        <dbReference type="Rhea" id="RHEA:25877"/>
    </physiologicalReaction>
</comment>
<dbReference type="Gene3D" id="1.20.58.100">
    <property type="entry name" value="Fumarate reductase/succinate dehydrogenase flavoprotein-like, C-terminal domain"/>
    <property type="match status" value="1"/>
</dbReference>
<dbReference type="Gene3D" id="3.90.700.10">
    <property type="entry name" value="Succinate dehydrogenase/fumarate reductase flavoprotein, catalytic domain"/>
    <property type="match status" value="1"/>
</dbReference>
<keyword evidence="7 12" id="KW-0662">Pyridine nucleotide biosynthesis</keyword>
<dbReference type="GO" id="GO:0033765">
    <property type="term" value="F:steroid dehydrogenase activity, acting on the CH-CH group of donors"/>
    <property type="evidence" value="ECO:0007669"/>
    <property type="project" value="UniProtKB-ARBA"/>
</dbReference>
<comment type="cofactor">
    <cofactor evidence="1 12">
        <name>FAD</name>
        <dbReference type="ChEBI" id="CHEBI:57692"/>
    </cofactor>
</comment>
<dbReference type="InterPro" id="IPR027477">
    <property type="entry name" value="Succ_DH/fumarate_Rdtase_cat_sf"/>
</dbReference>
<gene>
    <name evidence="15" type="primary">nadB</name>
    <name evidence="15" type="ORF">E2L03_12680</name>
</gene>
<evidence type="ECO:0000256" key="11">
    <source>
        <dbReference type="NCBIfam" id="TIGR00551"/>
    </source>
</evidence>
<dbReference type="PANTHER" id="PTHR42716:SF2">
    <property type="entry name" value="L-ASPARTATE OXIDASE, CHLOROPLASTIC"/>
    <property type="match status" value="1"/>
</dbReference>
<comment type="similarity">
    <text evidence="3 12">Belongs to the FAD-dependent oxidoreductase 2 family. NadB subfamily.</text>
</comment>
<feature type="domain" description="Fumarate reductase/succinate dehydrogenase flavoprotein-like C-terminal" evidence="14">
    <location>
        <begin position="427"/>
        <end position="500"/>
    </location>
</feature>
<dbReference type="InterPro" id="IPR005288">
    <property type="entry name" value="NadB"/>
</dbReference>
<evidence type="ECO:0000259" key="14">
    <source>
        <dbReference type="Pfam" id="PF02910"/>
    </source>
</evidence>
<dbReference type="SUPFAM" id="SSF51905">
    <property type="entry name" value="FAD/NAD(P)-binding domain"/>
    <property type="match status" value="1"/>
</dbReference>
<protein>
    <recommendedName>
        <fullName evidence="5 11">L-aspartate oxidase</fullName>
        <ecNumber evidence="4 11">1.4.3.16</ecNumber>
    </recommendedName>
</protein>
<comment type="subcellular location">
    <subcellularLocation>
        <location evidence="12">Cytoplasm</location>
    </subcellularLocation>
</comment>
<evidence type="ECO:0000256" key="10">
    <source>
        <dbReference type="ARBA" id="ARBA00048305"/>
    </source>
</evidence>
<dbReference type="InterPro" id="IPR015939">
    <property type="entry name" value="Fum_Rdtase/Succ_DH_flav-like_C"/>
</dbReference>
<dbReference type="Proteomes" id="UP000298210">
    <property type="component" value="Unassembled WGS sequence"/>
</dbReference>
<dbReference type="InterPro" id="IPR036188">
    <property type="entry name" value="FAD/NAD-bd_sf"/>
</dbReference>
<dbReference type="EMBL" id="SNUX01000003">
    <property type="protein sequence ID" value="TES47984.1"/>
    <property type="molecule type" value="Genomic_DNA"/>
</dbReference>
<evidence type="ECO:0000256" key="5">
    <source>
        <dbReference type="ARBA" id="ARBA00021901"/>
    </source>
</evidence>
<evidence type="ECO:0000313" key="16">
    <source>
        <dbReference type="Proteomes" id="UP000298210"/>
    </source>
</evidence>
<evidence type="ECO:0000256" key="3">
    <source>
        <dbReference type="ARBA" id="ARBA00008562"/>
    </source>
</evidence>
<keyword evidence="9 12" id="KW-0560">Oxidoreductase</keyword>
<evidence type="ECO:0000256" key="12">
    <source>
        <dbReference type="RuleBase" id="RU362049"/>
    </source>
</evidence>
<name>A0A4Y7WIB2_9BACI</name>
<reference evidence="15 16" key="1">
    <citation type="submission" date="2019-03" db="EMBL/GenBank/DDBJ databases">
        <authorList>
            <person name="Liu G."/>
        </authorList>
    </citation>
    <scope>NUCLEOTIDE SEQUENCE [LARGE SCALE GENOMIC DNA]</scope>
    <source>
        <strain evidence="15 16">DSM 19099</strain>
    </source>
</reference>
<dbReference type="GO" id="GO:0005737">
    <property type="term" value="C:cytoplasm"/>
    <property type="evidence" value="ECO:0007669"/>
    <property type="project" value="UniProtKB-SubCell"/>
</dbReference>
<feature type="domain" description="FAD-dependent oxidoreductase 2 FAD-binding" evidence="13">
    <location>
        <begin position="28"/>
        <end position="382"/>
    </location>
</feature>